<dbReference type="InterPro" id="IPR001444">
    <property type="entry name" value="Flag_bb_rod_N"/>
</dbReference>
<dbReference type="NCBIfam" id="TIGR02488">
    <property type="entry name" value="flgG_G_neg"/>
    <property type="match status" value="1"/>
</dbReference>
<comment type="caution">
    <text evidence="11">The sequence shown here is derived from an EMBL/GenBank/DDBJ whole genome shotgun (WGS) entry which is preliminary data.</text>
</comment>
<dbReference type="InterPro" id="IPR037925">
    <property type="entry name" value="FlgE/F/G-like"/>
</dbReference>
<accession>A0A932ZT73</accession>
<evidence type="ECO:0000256" key="1">
    <source>
        <dbReference type="ARBA" id="ARBA00004117"/>
    </source>
</evidence>
<dbReference type="AlphaFoldDB" id="A0A932ZT73"/>
<dbReference type="SUPFAM" id="SSF117143">
    <property type="entry name" value="Flagellar hook protein flgE"/>
    <property type="match status" value="1"/>
</dbReference>
<evidence type="ECO:0000256" key="6">
    <source>
        <dbReference type="NCBIfam" id="TIGR02488"/>
    </source>
</evidence>
<reference evidence="11" key="1">
    <citation type="submission" date="2020-07" db="EMBL/GenBank/DDBJ databases">
        <title>Huge and variable diversity of episymbiotic CPR bacteria and DPANN archaea in groundwater ecosystems.</title>
        <authorList>
            <person name="He C.Y."/>
            <person name="Keren R."/>
            <person name="Whittaker M."/>
            <person name="Farag I.F."/>
            <person name="Doudna J."/>
            <person name="Cate J.H.D."/>
            <person name="Banfield J.F."/>
        </authorList>
    </citation>
    <scope>NUCLEOTIDE SEQUENCE</scope>
    <source>
        <strain evidence="11">NC_groundwater_1370_Ag_S-0.2um_69_93</strain>
    </source>
</reference>
<evidence type="ECO:0000259" key="10">
    <source>
        <dbReference type="Pfam" id="PF22692"/>
    </source>
</evidence>
<evidence type="ECO:0000256" key="4">
    <source>
        <dbReference type="ARBA" id="ARBA00023143"/>
    </source>
</evidence>
<dbReference type="GO" id="GO:0009426">
    <property type="term" value="C:bacterial-type flagellum basal body, distal rod"/>
    <property type="evidence" value="ECO:0007669"/>
    <property type="project" value="UniProtKB-UniRule"/>
</dbReference>
<sequence>MIRALFSAATGMQAQQINIDVIANNLANVSTVGFKKHRADFQELLYETIIPPGSPSAQGNQIPTGLQIGTGVRPAATQKIFTEGEFKRTDNELDLAVEGEGFFVITRPNGDTAYTRSGAFKLNSTGQLVTSEGFLLSPNIAIPTTSLKINVGTDGTVSVLTAGATAATQAGQITIARFPNPAGLTSLGRNLYGETVASGAATTGNPGVNGLGTLVQGFLENSNVQVVDELVALIEAQRAYEINSKANQTSDEMLQVVNNLKR</sequence>
<evidence type="ECO:0000256" key="7">
    <source>
        <dbReference type="RuleBase" id="RU362116"/>
    </source>
</evidence>
<dbReference type="GO" id="GO:0071978">
    <property type="term" value="P:bacterial-type flagellum-dependent swarming motility"/>
    <property type="evidence" value="ECO:0007669"/>
    <property type="project" value="TreeGrafter"/>
</dbReference>
<proteinExistence type="inferred from homology"/>
<comment type="subcellular location">
    <subcellularLocation>
        <location evidence="1 7">Bacterial flagellum basal body</location>
    </subcellularLocation>
</comment>
<dbReference type="Pfam" id="PF06429">
    <property type="entry name" value="Flg_bbr_C"/>
    <property type="match status" value="1"/>
</dbReference>
<dbReference type="InterPro" id="IPR010930">
    <property type="entry name" value="Flg_bb/hook_C_dom"/>
</dbReference>
<dbReference type="InterPro" id="IPR019776">
    <property type="entry name" value="Flagellar_basal_body_rod_CS"/>
</dbReference>
<evidence type="ECO:0000256" key="3">
    <source>
        <dbReference type="ARBA" id="ARBA00017948"/>
    </source>
</evidence>
<evidence type="ECO:0000259" key="8">
    <source>
        <dbReference type="Pfam" id="PF00460"/>
    </source>
</evidence>
<evidence type="ECO:0000256" key="2">
    <source>
        <dbReference type="ARBA" id="ARBA00009677"/>
    </source>
</evidence>
<dbReference type="EMBL" id="JACQRX010000047">
    <property type="protein sequence ID" value="MBI4251029.1"/>
    <property type="molecule type" value="Genomic_DNA"/>
</dbReference>
<dbReference type="PROSITE" id="PS00588">
    <property type="entry name" value="FLAGELLA_BB_ROD"/>
    <property type="match status" value="1"/>
</dbReference>
<evidence type="ECO:0000259" key="9">
    <source>
        <dbReference type="Pfam" id="PF06429"/>
    </source>
</evidence>
<dbReference type="Pfam" id="PF00460">
    <property type="entry name" value="Flg_bb_rod"/>
    <property type="match status" value="1"/>
</dbReference>
<dbReference type="InterPro" id="IPR020013">
    <property type="entry name" value="Flagellar_FlgE/F/G"/>
</dbReference>
<comment type="similarity">
    <text evidence="2 7">Belongs to the flagella basal body rod proteins family.</text>
</comment>
<keyword evidence="4 7" id="KW-0975">Bacterial flagellum</keyword>
<dbReference type="PANTHER" id="PTHR30435:SF19">
    <property type="entry name" value="FLAGELLAR BASAL-BODY ROD PROTEIN FLGG"/>
    <property type="match status" value="1"/>
</dbReference>
<evidence type="ECO:0000256" key="5">
    <source>
        <dbReference type="ARBA" id="ARBA00025933"/>
    </source>
</evidence>
<dbReference type="NCBIfam" id="TIGR03506">
    <property type="entry name" value="FlgEFG_subfam"/>
    <property type="match status" value="2"/>
</dbReference>
<evidence type="ECO:0000313" key="11">
    <source>
        <dbReference type="EMBL" id="MBI4251029.1"/>
    </source>
</evidence>
<feature type="domain" description="Flagellar hook protein FlgE/F/G-like D1" evidence="10">
    <location>
        <begin position="96"/>
        <end position="159"/>
    </location>
</feature>
<feature type="domain" description="Flagellar basal-body/hook protein C-terminal" evidence="9">
    <location>
        <begin position="215"/>
        <end position="260"/>
    </location>
</feature>
<dbReference type="InterPro" id="IPR053967">
    <property type="entry name" value="LlgE_F_G-like_D1"/>
</dbReference>
<keyword evidence="11" id="KW-0282">Flagellum</keyword>
<dbReference type="Proteomes" id="UP000752292">
    <property type="component" value="Unassembled WGS sequence"/>
</dbReference>
<keyword evidence="11" id="KW-0969">Cilium</keyword>
<evidence type="ECO:0000313" key="12">
    <source>
        <dbReference type="Proteomes" id="UP000752292"/>
    </source>
</evidence>
<keyword evidence="11" id="KW-0966">Cell projection</keyword>
<comment type="subunit">
    <text evidence="5">The basal body constitutes a major portion of the flagellar organelle and consists of four rings (L,P,S, and M) mounted on a central rod. The rod consists of about 26 subunits of FlgG in the distal portion, and FlgB, FlgC and FlgF are thought to build up the proximal portion of the rod with about 6 subunits each.</text>
</comment>
<dbReference type="Pfam" id="PF22692">
    <property type="entry name" value="LlgE_F_G_D1"/>
    <property type="match status" value="1"/>
</dbReference>
<organism evidence="11 12">
    <name type="scientific">Tectimicrobiota bacterium</name>
    <dbReference type="NCBI Taxonomy" id="2528274"/>
    <lineage>
        <taxon>Bacteria</taxon>
        <taxon>Pseudomonadati</taxon>
        <taxon>Nitrospinota/Tectimicrobiota group</taxon>
        <taxon>Candidatus Tectimicrobiota</taxon>
    </lineage>
</organism>
<protein>
    <recommendedName>
        <fullName evidence="3 6">Flagellar basal-body rod protein FlgG</fullName>
    </recommendedName>
</protein>
<feature type="domain" description="Flagellar basal body rod protein N-terminal" evidence="8">
    <location>
        <begin position="7"/>
        <end position="35"/>
    </location>
</feature>
<name>A0A932ZT73_UNCTE</name>
<dbReference type="InterPro" id="IPR012834">
    <property type="entry name" value="FlgG_G_neg"/>
</dbReference>
<dbReference type="PANTHER" id="PTHR30435">
    <property type="entry name" value="FLAGELLAR PROTEIN"/>
    <property type="match status" value="1"/>
</dbReference>
<gene>
    <name evidence="11" type="primary">flgG</name>
    <name evidence="11" type="ORF">HY618_01085</name>
</gene>